<evidence type="ECO:0000256" key="4">
    <source>
        <dbReference type="ARBA" id="ARBA00022989"/>
    </source>
</evidence>
<dbReference type="InterPro" id="IPR007014">
    <property type="entry name" value="FUN14"/>
</dbReference>
<keyword evidence="3" id="KW-0812">Transmembrane</keyword>
<name>A0A7S2TZQ9_9EUKA</name>
<evidence type="ECO:0008006" key="7">
    <source>
        <dbReference type="Google" id="ProtNLM"/>
    </source>
</evidence>
<keyword evidence="4" id="KW-1133">Transmembrane helix</keyword>
<dbReference type="PANTHER" id="PTHR21346">
    <property type="entry name" value="FUN14 DOMAIN CONTAINING"/>
    <property type="match status" value="1"/>
</dbReference>
<dbReference type="PROSITE" id="PS00018">
    <property type="entry name" value="EF_HAND_1"/>
    <property type="match status" value="1"/>
</dbReference>
<evidence type="ECO:0000256" key="2">
    <source>
        <dbReference type="ARBA" id="ARBA00009160"/>
    </source>
</evidence>
<dbReference type="AlphaFoldDB" id="A0A7S2TZQ9"/>
<reference evidence="6" key="1">
    <citation type="submission" date="2021-01" db="EMBL/GenBank/DDBJ databases">
        <authorList>
            <person name="Corre E."/>
            <person name="Pelletier E."/>
            <person name="Niang G."/>
            <person name="Scheremetjew M."/>
            <person name="Finn R."/>
            <person name="Kale V."/>
            <person name="Holt S."/>
            <person name="Cochrane G."/>
            <person name="Meng A."/>
            <person name="Brown T."/>
            <person name="Cohen L."/>
        </authorList>
    </citation>
    <scope>NUCLEOTIDE SEQUENCE</scope>
    <source>
        <strain evidence="6">CCMP622</strain>
    </source>
</reference>
<dbReference type="InterPro" id="IPR018247">
    <property type="entry name" value="EF_Hand_1_Ca_BS"/>
</dbReference>
<comment type="subcellular location">
    <subcellularLocation>
        <location evidence="1">Membrane</location>
    </subcellularLocation>
</comment>
<dbReference type="PANTHER" id="PTHR21346:SF10">
    <property type="entry name" value="TRANSMEMBRANE PROTEIN"/>
    <property type="match status" value="1"/>
</dbReference>
<evidence type="ECO:0000313" key="6">
    <source>
        <dbReference type="EMBL" id="CAD9773229.1"/>
    </source>
</evidence>
<proteinExistence type="inferred from homology"/>
<evidence type="ECO:0000256" key="5">
    <source>
        <dbReference type="ARBA" id="ARBA00023136"/>
    </source>
</evidence>
<dbReference type="Pfam" id="PF04930">
    <property type="entry name" value="FUN14"/>
    <property type="match status" value="1"/>
</dbReference>
<protein>
    <recommendedName>
        <fullName evidence="7">EF-hand domain-containing protein</fullName>
    </recommendedName>
</protein>
<organism evidence="6">
    <name type="scientific">Lotharella oceanica</name>
    <dbReference type="NCBI Taxonomy" id="641309"/>
    <lineage>
        <taxon>Eukaryota</taxon>
        <taxon>Sar</taxon>
        <taxon>Rhizaria</taxon>
        <taxon>Cercozoa</taxon>
        <taxon>Chlorarachniophyceae</taxon>
        <taxon>Lotharella</taxon>
    </lineage>
</organism>
<evidence type="ECO:0000256" key="1">
    <source>
        <dbReference type="ARBA" id="ARBA00004370"/>
    </source>
</evidence>
<comment type="similarity">
    <text evidence="2">Belongs to the FUN14 family.</text>
</comment>
<gene>
    <name evidence="6" type="ORF">LSP00402_LOCUS17220</name>
</gene>
<accession>A0A7S2TZQ9</accession>
<keyword evidence="5" id="KW-0472">Membrane</keyword>
<evidence type="ECO:0000256" key="3">
    <source>
        <dbReference type="ARBA" id="ARBA00022692"/>
    </source>
</evidence>
<dbReference type="GO" id="GO:0016020">
    <property type="term" value="C:membrane"/>
    <property type="evidence" value="ECO:0007669"/>
    <property type="project" value="UniProtKB-SubCell"/>
</dbReference>
<sequence length="166" mass="17677">MWIRAGQLLLRRPRAAMALGSIPGAVKFFATQHAAAFGEEEKKNAQKLLQTGKDTGEEVLPIAGALTLGGATGYCTGKAVRIFGQGASVVLGITFIALQGAAYCGFVTVHWDKIQQAIVQRADMDGNGQIDERDIQAWTKKGETVLTHDFSLKGGFAAGFLAGIRR</sequence>
<dbReference type="EMBL" id="HBHP01027832">
    <property type="protein sequence ID" value="CAD9773229.1"/>
    <property type="molecule type" value="Transcribed_RNA"/>
</dbReference>